<reference evidence="1" key="2">
    <citation type="journal article" date="2015" name="Data Brief">
        <title>Shoot transcriptome of the giant reed, Arundo donax.</title>
        <authorList>
            <person name="Barrero R.A."/>
            <person name="Guerrero F.D."/>
            <person name="Moolhuijzen P."/>
            <person name="Goolsby J.A."/>
            <person name="Tidwell J."/>
            <person name="Bellgard S.E."/>
            <person name="Bellgard M.I."/>
        </authorList>
    </citation>
    <scope>NUCLEOTIDE SEQUENCE</scope>
    <source>
        <tissue evidence="1">Shoot tissue taken approximately 20 cm above the soil surface</tissue>
    </source>
</reference>
<sequence>MFCFVCGLNYQVASIVEDEKKACSLCHLI</sequence>
<protein>
    <submittedName>
        <fullName evidence="1">Uncharacterized protein</fullName>
    </submittedName>
</protein>
<dbReference type="EMBL" id="GBRH01165386">
    <property type="protein sequence ID" value="JAE32510.1"/>
    <property type="molecule type" value="Transcribed_RNA"/>
</dbReference>
<dbReference type="AlphaFoldDB" id="A0A0A9H5L4"/>
<proteinExistence type="predicted"/>
<reference evidence="1" key="1">
    <citation type="submission" date="2014-09" db="EMBL/GenBank/DDBJ databases">
        <authorList>
            <person name="Magalhaes I.L.F."/>
            <person name="Oliveira U."/>
            <person name="Santos F.R."/>
            <person name="Vidigal T.H.D.A."/>
            <person name="Brescovit A.D."/>
            <person name="Santos A.J."/>
        </authorList>
    </citation>
    <scope>NUCLEOTIDE SEQUENCE</scope>
    <source>
        <tissue evidence="1">Shoot tissue taken approximately 20 cm above the soil surface</tissue>
    </source>
</reference>
<evidence type="ECO:0000313" key="1">
    <source>
        <dbReference type="EMBL" id="JAE32510.1"/>
    </source>
</evidence>
<accession>A0A0A9H5L4</accession>
<organism evidence="1">
    <name type="scientific">Arundo donax</name>
    <name type="common">Giant reed</name>
    <name type="synonym">Donax arundinaceus</name>
    <dbReference type="NCBI Taxonomy" id="35708"/>
    <lineage>
        <taxon>Eukaryota</taxon>
        <taxon>Viridiplantae</taxon>
        <taxon>Streptophyta</taxon>
        <taxon>Embryophyta</taxon>
        <taxon>Tracheophyta</taxon>
        <taxon>Spermatophyta</taxon>
        <taxon>Magnoliopsida</taxon>
        <taxon>Liliopsida</taxon>
        <taxon>Poales</taxon>
        <taxon>Poaceae</taxon>
        <taxon>PACMAD clade</taxon>
        <taxon>Arundinoideae</taxon>
        <taxon>Arundineae</taxon>
        <taxon>Arundo</taxon>
    </lineage>
</organism>
<name>A0A0A9H5L4_ARUDO</name>